<gene>
    <name evidence="8" type="ORF">PLXY2_LOCUS9620</name>
</gene>
<dbReference type="PROSITE" id="PS51462">
    <property type="entry name" value="NUDIX"/>
    <property type="match status" value="1"/>
</dbReference>
<reference evidence="8" key="1">
    <citation type="submission" date="2020-11" db="EMBL/GenBank/DDBJ databases">
        <authorList>
            <person name="Whiteford S."/>
        </authorList>
    </citation>
    <scope>NUCLEOTIDE SEQUENCE</scope>
</reference>
<evidence type="ECO:0000256" key="4">
    <source>
        <dbReference type="ARBA" id="ARBA00022801"/>
    </source>
</evidence>
<dbReference type="Proteomes" id="UP000653454">
    <property type="component" value="Unassembled WGS sequence"/>
</dbReference>
<dbReference type="InterPro" id="IPR000086">
    <property type="entry name" value="NUDIX_hydrolase_dom"/>
</dbReference>
<dbReference type="PANTHER" id="PTHR12992:SF11">
    <property type="entry name" value="MITOCHONDRIAL COENZYME A DIPHOSPHATASE NUDT8"/>
    <property type="match status" value="1"/>
</dbReference>
<dbReference type="EMBL" id="CAJHNJ030000038">
    <property type="protein sequence ID" value="CAG9129606.1"/>
    <property type="molecule type" value="Genomic_DNA"/>
</dbReference>
<dbReference type="InterPro" id="IPR045121">
    <property type="entry name" value="CoAse"/>
</dbReference>
<dbReference type="Pfam" id="PF00293">
    <property type="entry name" value="NUDIX"/>
    <property type="match status" value="1"/>
</dbReference>
<keyword evidence="3" id="KW-0479">Metal-binding</keyword>
<accession>A0A8S4FNM4</accession>
<dbReference type="SUPFAM" id="SSF55811">
    <property type="entry name" value="Nudix"/>
    <property type="match status" value="1"/>
</dbReference>
<protein>
    <submittedName>
        <fullName evidence="8">(diamondback moth) hypothetical protein</fullName>
    </submittedName>
</protein>
<evidence type="ECO:0000256" key="3">
    <source>
        <dbReference type="ARBA" id="ARBA00022723"/>
    </source>
</evidence>
<organism evidence="8 9">
    <name type="scientific">Plutella xylostella</name>
    <name type="common">Diamondback moth</name>
    <name type="synonym">Plutella maculipennis</name>
    <dbReference type="NCBI Taxonomy" id="51655"/>
    <lineage>
        <taxon>Eukaryota</taxon>
        <taxon>Metazoa</taxon>
        <taxon>Ecdysozoa</taxon>
        <taxon>Arthropoda</taxon>
        <taxon>Hexapoda</taxon>
        <taxon>Insecta</taxon>
        <taxon>Pterygota</taxon>
        <taxon>Neoptera</taxon>
        <taxon>Endopterygota</taxon>
        <taxon>Lepidoptera</taxon>
        <taxon>Glossata</taxon>
        <taxon>Ditrysia</taxon>
        <taxon>Yponomeutoidea</taxon>
        <taxon>Plutellidae</taxon>
        <taxon>Plutella</taxon>
    </lineage>
</organism>
<evidence type="ECO:0000256" key="5">
    <source>
        <dbReference type="ARBA" id="ARBA00022842"/>
    </source>
</evidence>
<keyword evidence="5" id="KW-0460">Magnesium</keyword>
<dbReference type="PANTHER" id="PTHR12992">
    <property type="entry name" value="NUDIX HYDROLASE"/>
    <property type="match status" value="1"/>
</dbReference>
<comment type="cofactor">
    <cofactor evidence="2">
        <name>Mg(2+)</name>
        <dbReference type="ChEBI" id="CHEBI:18420"/>
    </cofactor>
</comment>
<name>A0A8S4FNM4_PLUXY</name>
<keyword evidence="9" id="KW-1185">Reference proteome</keyword>
<dbReference type="GO" id="GO:0010945">
    <property type="term" value="F:coenzyme A diphosphatase activity"/>
    <property type="evidence" value="ECO:0007669"/>
    <property type="project" value="InterPro"/>
</dbReference>
<evidence type="ECO:0000313" key="9">
    <source>
        <dbReference type="Proteomes" id="UP000653454"/>
    </source>
</evidence>
<sequence>MNIIRKLVMAELPAETLLSSSSREKCVANLRELPTSTYSNNTPTLTAAVLVPICVVDGEVSLLYTLRSTQLKRNSGQVSFPGGKTDDGETSVHTALRETEEELGIPRHTVDVWGTMPPVQGADKNMVIHPVVGMIKDFNMSQLNPSEDEVEAVFTVPVKQLCDPSTHGHYEFKEQPLPVFLSGNYKIWGITGYITHSFLKCFVESDMANANFLGRKYELHELMPNSKL</sequence>
<dbReference type="AlphaFoldDB" id="A0A8S4FNM4"/>
<proteinExistence type="predicted"/>
<dbReference type="InterPro" id="IPR020084">
    <property type="entry name" value="NUDIX_hydrolase_CS"/>
</dbReference>
<dbReference type="GO" id="GO:0046872">
    <property type="term" value="F:metal ion binding"/>
    <property type="evidence" value="ECO:0007669"/>
    <property type="project" value="UniProtKB-KW"/>
</dbReference>
<dbReference type="Gene3D" id="3.90.79.10">
    <property type="entry name" value="Nucleoside Triphosphate Pyrophosphohydrolase"/>
    <property type="match status" value="1"/>
</dbReference>
<dbReference type="CDD" id="cd03426">
    <property type="entry name" value="NUDIX_CoAse_Nudt7"/>
    <property type="match status" value="1"/>
</dbReference>
<evidence type="ECO:0000256" key="1">
    <source>
        <dbReference type="ARBA" id="ARBA00001936"/>
    </source>
</evidence>
<keyword evidence="4" id="KW-0378">Hydrolase</keyword>
<evidence type="ECO:0000259" key="7">
    <source>
        <dbReference type="PROSITE" id="PS51462"/>
    </source>
</evidence>
<evidence type="ECO:0000256" key="2">
    <source>
        <dbReference type="ARBA" id="ARBA00001946"/>
    </source>
</evidence>
<comment type="cofactor">
    <cofactor evidence="1">
        <name>Mn(2+)</name>
        <dbReference type="ChEBI" id="CHEBI:29035"/>
    </cofactor>
</comment>
<dbReference type="PROSITE" id="PS00893">
    <property type="entry name" value="NUDIX_BOX"/>
    <property type="match status" value="1"/>
</dbReference>
<evidence type="ECO:0000256" key="6">
    <source>
        <dbReference type="ARBA" id="ARBA00023211"/>
    </source>
</evidence>
<evidence type="ECO:0000313" key="8">
    <source>
        <dbReference type="EMBL" id="CAG9129606.1"/>
    </source>
</evidence>
<feature type="domain" description="Nudix hydrolase" evidence="7">
    <location>
        <begin position="44"/>
        <end position="178"/>
    </location>
</feature>
<keyword evidence="6" id="KW-0464">Manganese</keyword>
<dbReference type="InterPro" id="IPR015797">
    <property type="entry name" value="NUDIX_hydrolase-like_dom_sf"/>
</dbReference>
<comment type="caution">
    <text evidence="8">The sequence shown here is derived from an EMBL/GenBank/DDBJ whole genome shotgun (WGS) entry which is preliminary data.</text>
</comment>